<keyword evidence="1" id="KW-1133">Transmembrane helix</keyword>
<proteinExistence type="predicted"/>
<dbReference type="EMBL" id="MGAV01000013">
    <property type="protein sequence ID" value="OGK54767.1"/>
    <property type="molecule type" value="Genomic_DNA"/>
</dbReference>
<name>A0A1F7JGM8_9BACT</name>
<dbReference type="Proteomes" id="UP000177418">
    <property type="component" value="Unassembled WGS sequence"/>
</dbReference>
<reference evidence="2 3" key="1">
    <citation type="journal article" date="2016" name="Nat. Commun.">
        <title>Thousands of microbial genomes shed light on interconnected biogeochemical processes in an aquifer system.</title>
        <authorList>
            <person name="Anantharaman K."/>
            <person name="Brown C.T."/>
            <person name="Hug L.A."/>
            <person name="Sharon I."/>
            <person name="Castelle C.J."/>
            <person name="Probst A.J."/>
            <person name="Thomas B.C."/>
            <person name="Singh A."/>
            <person name="Wilkins M.J."/>
            <person name="Karaoz U."/>
            <person name="Brodie E.L."/>
            <person name="Williams K.H."/>
            <person name="Hubbard S.S."/>
            <person name="Banfield J.F."/>
        </authorList>
    </citation>
    <scope>NUCLEOTIDE SEQUENCE [LARGE SCALE GENOMIC DNA]</scope>
</reference>
<evidence type="ECO:0008006" key="4">
    <source>
        <dbReference type="Google" id="ProtNLM"/>
    </source>
</evidence>
<sequence length="102" mass="11249">MSKNPIINALSASAYIILIVTVMTFVIQPLKNKPDTIFAPITFLSLLTLSVAVMAYLFFYQPLQLFIEGKKKEAVNLFVKTVGIFAALTVVILILLFSGIPK</sequence>
<keyword evidence="1" id="KW-0472">Membrane</keyword>
<feature type="transmembrane region" description="Helical" evidence="1">
    <location>
        <begin position="6"/>
        <end position="26"/>
    </location>
</feature>
<organism evidence="2 3">
    <name type="scientific">Candidatus Roizmanbacteria bacterium RIFCSPLOWO2_02_FULL_36_11</name>
    <dbReference type="NCBI Taxonomy" id="1802071"/>
    <lineage>
        <taxon>Bacteria</taxon>
        <taxon>Candidatus Roizmaniibacteriota</taxon>
    </lineage>
</organism>
<evidence type="ECO:0000256" key="1">
    <source>
        <dbReference type="SAM" id="Phobius"/>
    </source>
</evidence>
<keyword evidence="1" id="KW-0812">Transmembrane</keyword>
<evidence type="ECO:0000313" key="3">
    <source>
        <dbReference type="Proteomes" id="UP000177418"/>
    </source>
</evidence>
<dbReference type="AlphaFoldDB" id="A0A1F7JGM8"/>
<protein>
    <recommendedName>
        <fullName evidence="4">DUF5671 domain-containing protein</fullName>
    </recommendedName>
</protein>
<accession>A0A1F7JGM8</accession>
<comment type="caution">
    <text evidence="2">The sequence shown here is derived from an EMBL/GenBank/DDBJ whole genome shotgun (WGS) entry which is preliminary data.</text>
</comment>
<gene>
    <name evidence="2" type="ORF">A3H78_05775</name>
</gene>
<feature type="transmembrane region" description="Helical" evidence="1">
    <location>
        <begin position="38"/>
        <end position="58"/>
    </location>
</feature>
<feature type="transmembrane region" description="Helical" evidence="1">
    <location>
        <begin position="78"/>
        <end position="100"/>
    </location>
</feature>
<evidence type="ECO:0000313" key="2">
    <source>
        <dbReference type="EMBL" id="OGK54767.1"/>
    </source>
</evidence>